<dbReference type="SUPFAM" id="SSF55729">
    <property type="entry name" value="Acyl-CoA N-acyltransferases (Nat)"/>
    <property type="match status" value="1"/>
</dbReference>
<proteinExistence type="predicted"/>
<dbReference type="RefSeq" id="WP_240571765.1">
    <property type="nucleotide sequence ID" value="NZ_CP136709.1"/>
</dbReference>
<organism evidence="2 3">
    <name type="scientific">Aestuariibaculum lutulentum</name>
    <dbReference type="NCBI Taxonomy" id="2920935"/>
    <lineage>
        <taxon>Bacteria</taxon>
        <taxon>Pseudomonadati</taxon>
        <taxon>Bacteroidota</taxon>
        <taxon>Flavobacteriia</taxon>
        <taxon>Flavobacteriales</taxon>
        <taxon>Flavobacteriaceae</taxon>
    </lineage>
</organism>
<evidence type="ECO:0000259" key="1">
    <source>
        <dbReference type="PROSITE" id="PS51186"/>
    </source>
</evidence>
<reference evidence="2" key="1">
    <citation type="submission" date="2022-02" db="EMBL/GenBank/DDBJ databases">
        <title>Aestuariibaculum sp., a marine bacterium isolated from sediment in Guangxi.</title>
        <authorList>
            <person name="Ying J."/>
        </authorList>
    </citation>
    <scope>NUCLEOTIDE SEQUENCE</scope>
    <source>
        <strain evidence="2">L182</strain>
    </source>
</reference>
<dbReference type="Proteomes" id="UP001156141">
    <property type="component" value="Unassembled WGS sequence"/>
</dbReference>
<dbReference type="Gene3D" id="3.40.630.30">
    <property type="match status" value="1"/>
</dbReference>
<feature type="domain" description="N-acetyltransferase" evidence="1">
    <location>
        <begin position="4"/>
        <end position="154"/>
    </location>
</feature>
<keyword evidence="3" id="KW-1185">Reference proteome</keyword>
<accession>A0ABS9REU1</accession>
<comment type="caution">
    <text evidence="2">The sequence shown here is derived from an EMBL/GenBank/DDBJ whole genome shotgun (WGS) entry which is preliminary data.</text>
</comment>
<sequence>MKFIERFKLSESEKLQVLELWNNEYPENLSYESIEELDEYLQKLTEQSHLLLIDSYHEIKGWYFDFKRENAKWFAIILDTSIQGKGLGTKILKLAQKKENELNGWVIDHNRDKKKNGEFYHSPLNFYIKNGFKKMTMERLELNNISALKIHWKK</sequence>
<dbReference type="PROSITE" id="PS51186">
    <property type="entry name" value="GNAT"/>
    <property type="match status" value="1"/>
</dbReference>
<name>A0ABS9REU1_9FLAO</name>
<gene>
    <name evidence="2" type="ORF">MKW35_02235</name>
</gene>
<dbReference type="InterPro" id="IPR000182">
    <property type="entry name" value="GNAT_dom"/>
</dbReference>
<dbReference type="EMBL" id="JAKVQD010000001">
    <property type="protein sequence ID" value="MCH4551422.1"/>
    <property type="molecule type" value="Genomic_DNA"/>
</dbReference>
<evidence type="ECO:0000313" key="3">
    <source>
        <dbReference type="Proteomes" id="UP001156141"/>
    </source>
</evidence>
<dbReference type="InterPro" id="IPR016181">
    <property type="entry name" value="Acyl_CoA_acyltransferase"/>
</dbReference>
<evidence type="ECO:0000313" key="2">
    <source>
        <dbReference type="EMBL" id="MCH4551422.1"/>
    </source>
</evidence>
<protein>
    <submittedName>
        <fullName evidence="2">GNAT family N-acetyltransferase</fullName>
    </submittedName>
</protein>